<feature type="region of interest" description="Disordered" evidence="1">
    <location>
        <begin position="54"/>
        <end position="135"/>
    </location>
</feature>
<reference evidence="3" key="1">
    <citation type="submission" date="2016-03" db="EMBL/GenBank/DDBJ databases">
        <authorList>
            <person name="Guldener U."/>
        </authorList>
    </citation>
    <scope>NUCLEOTIDE SEQUENCE [LARGE SCALE GENOMIC DNA]</scope>
</reference>
<dbReference type="EMBL" id="FJVC01000151">
    <property type="protein sequence ID" value="CZT43804.1"/>
    <property type="molecule type" value="Genomic_DNA"/>
</dbReference>
<feature type="region of interest" description="Disordered" evidence="1">
    <location>
        <begin position="398"/>
        <end position="427"/>
    </location>
</feature>
<organism evidence="2 3">
    <name type="scientific">Rhynchosporium secalis</name>
    <name type="common">Barley scald fungus</name>
    <dbReference type="NCBI Taxonomy" id="38038"/>
    <lineage>
        <taxon>Eukaryota</taxon>
        <taxon>Fungi</taxon>
        <taxon>Dikarya</taxon>
        <taxon>Ascomycota</taxon>
        <taxon>Pezizomycotina</taxon>
        <taxon>Leotiomycetes</taxon>
        <taxon>Helotiales</taxon>
        <taxon>Ploettnerulaceae</taxon>
        <taxon>Rhynchosporium</taxon>
    </lineage>
</organism>
<evidence type="ECO:0000313" key="2">
    <source>
        <dbReference type="EMBL" id="CZT43804.1"/>
    </source>
</evidence>
<dbReference type="Proteomes" id="UP000177625">
    <property type="component" value="Unassembled WGS sequence"/>
</dbReference>
<evidence type="ECO:0000313" key="3">
    <source>
        <dbReference type="Proteomes" id="UP000177625"/>
    </source>
</evidence>
<accession>A0A1E1M3Y6</accession>
<dbReference type="AlphaFoldDB" id="A0A1E1M3Y6"/>
<proteinExistence type="predicted"/>
<feature type="region of interest" description="Disordered" evidence="1">
    <location>
        <begin position="484"/>
        <end position="524"/>
    </location>
</feature>
<feature type="compositionally biased region" description="Low complexity" evidence="1">
    <location>
        <begin position="497"/>
        <end position="515"/>
    </location>
</feature>
<keyword evidence="3" id="KW-1185">Reference proteome</keyword>
<sequence>MDASSQEFHGWLNADFSNRLSRRLSPSNQVDIRSVIAFHERVIRTAGVIGIETPGQQDIGSVRRRYGRSDSDSGTDSHSSSSYSTSDSNKDSSDHKRKKSKKSPGKLAPPTRKRKPVEHVLKPTHSFGQGSTPFQRIPIDPPPIVLQNAGAGPMLIMLLKPTTPGPVILNLVLPPAYSEAQRLPSSMQLPNAGPTNGKLTIPEKAEKTDTNRGNTEVKVVNTPPIIEPRLFKSKSNSFSFKLKSLFRSKQSLGEEMKKALEDSEFILRTHTGLANSHERNIVVLKVIEDNKPNAWSTLLRDVLAKRPAPYIINDRLILAILREKLVDGKHFPPLGFGSRIMPPPSPPQAGFPAMPPRKPGLGHPPPPHRTWIIRPPPGLQSYHRFITISDLRQHHRFQAPHERASKQTTRSPHGRAESLLSETRDSSGVGAQISLHNDVGEMQFLSQVHSAKATTIHLIAKRRFKVSYNPIQVYRELMNERPRLPSQGYASTRDKTTAAAATRARTADATPASDACHLRPQTLL</sequence>
<evidence type="ECO:0000256" key="1">
    <source>
        <dbReference type="SAM" id="MobiDB-lite"/>
    </source>
</evidence>
<feature type="compositionally biased region" description="Basic residues" evidence="1">
    <location>
        <begin position="95"/>
        <end position="104"/>
    </location>
</feature>
<feature type="compositionally biased region" description="Low complexity" evidence="1">
    <location>
        <begin position="72"/>
        <end position="87"/>
    </location>
</feature>
<gene>
    <name evidence="2" type="ORF">RSE6_03892</name>
</gene>
<protein>
    <submittedName>
        <fullName evidence="2">Uncharacterized protein</fullName>
    </submittedName>
</protein>
<name>A0A1E1M3Y6_RHYSE</name>